<dbReference type="Pfam" id="PF25041">
    <property type="entry name" value="UFL1_C"/>
    <property type="match status" value="1"/>
</dbReference>
<reference evidence="19" key="2">
    <citation type="submission" date="2018-07" db="EMBL/GenBank/DDBJ databases">
        <authorList>
            <person name="Quirk P.G."/>
            <person name="Krulwich T.A."/>
        </authorList>
    </citation>
    <scope>NUCLEOTIDE SEQUENCE</scope>
</reference>
<evidence type="ECO:0000256" key="6">
    <source>
        <dbReference type="ARBA" id="ARBA00022547"/>
    </source>
</evidence>
<dbReference type="OMA" id="GTWTDVM"/>
<dbReference type="EMBL" id="UFQT01000045">
    <property type="protein sequence ID" value="SSX18821.1"/>
    <property type="molecule type" value="Genomic_DNA"/>
</dbReference>
<evidence type="ECO:0000256" key="7">
    <source>
        <dbReference type="ARBA" id="ARBA00022679"/>
    </source>
</evidence>
<evidence type="ECO:0000256" key="4">
    <source>
        <dbReference type="ARBA" id="ARBA00014160"/>
    </source>
</evidence>
<reference evidence="18" key="1">
    <citation type="submission" date="2018-04" db="EMBL/GenBank/DDBJ databases">
        <authorList>
            <person name="Go L.Y."/>
            <person name="Mitchell J.A."/>
        </authorList>
    </citation>
    <scope>NUCLEOTIDE SEQUENCE</scope>
    <source>
        <tissue evidence="18">Whole organism</tissue>
    </source>
</reference>
<evidence type="ECO:0000256" key="12">
    <source>
        <dbReference type="ARBA" id="ARBA00023136"/>
    </source>
</evidence>
<dbReference type="GO" id="GO:0031966">
    <property type="term" value="C:mitochondrial membrane"/>
    <property type="evidence" value="ECO:0007669"/>
    <property type="project" value="UniProtKB-SubCell"/>
</dbReference>
<dbReference type="GO" id="GO:0061666">
    <property type="term" value="F:UFM1 ligase activity"/>
    <property type="evidence" value="ECO:0007669"/>
    <property type="project" value="InterPro"/>
</dbReference>
<name>A0A336LPR7_CULSO</name>
<evidence type="ECO:0000313" key="19">
    <source>
        <dbReference type="EMBL" id="SSX18821.1"/>
    </source>
</evidence>
<protein>
    <recommendedName>
        <fullName evidence="4">E3 UFM1-protein ligase 1 homolog</fullName>
    </recommendedName>
    <alternativeName>
        <fullName evidence="13">E3 UFM1-protein transferase 1 homolog</fullName>
    </alternativeName>
</protein>
<dbReference type="InterPro" id="IPR056580">
    <property type="entry name" value="Ufl1_dom"/>
</dbReference>
<dbReference type="GO" id="GO:0045259">
    <property type="term" value="C:proton-transporting ATP synthase complex"/>
    <property type="evidence" value="ECO:0007669"/>
    <property type="project" value="UniProtKB-KW"/>
</dbReference>
<comment type="similarity">
    <text evidence="3">Belongs to the UFL1 family.</text>
</comment>
<keyword evidence="7" id="KW-0808">Transferase</keyword>
<feature type="domain" description="E3 UFM1-protein ligase 1-like N-terminal" evidence="15">
    <location>
        <begin position="252"/>
        <end position="508"/>
    </location>
</feature>
<dbReference type="PANTHER" id="PTHR31057:SF0">
    <property type="entry name" value="E3 UFM1-PROTEIN LIGASE 1"/>
    <property type="match status" value="1"/>
</dbReference>
<dbReference type="InterPro" id="IPR008688">
    <property type="entry name" value="ATP_synth_Bsub_B/MI25"/>
</dbReference>
<evidence type="ECO:0000256" key="3">
    <source>
        <dbReference type="ARBA" id="ARBA00010789"/>
    </source>
</evidence>
<dbReference type="InterPro" id="IPR056761">
    <property type="entry name" value="Ufl1-like_C"/>
</dbReference>
<accession>A0A336LPR7</accession>
<dbReference type="GO" id="GO:0032434">
    <property type="term" value="P:regulation of proteasomal ubiquitin-dependent protein catabolic process"/>
    <property type="evidence" value="ECO:0007669"/>
    <property type="project" value="TreeGrafter"/>
</dbReference>
<dbReference type="SUPFAM" id="SSF161060">
    <property type="entry name" value="ATP synthase B chain-like"/>
    <property type="match status" value="1"/>
</dbReference>
<dbReference type="GO" id="GO:0015986">
    <property type="term" value="P:proton motive force-driven ATP synthesis"/>
    <property type="evidence" value="ECO:0007669"/>
    <property type="project" value="InterPro"/>
</dbReference>
<evidence type="ECO:0000259" key="16">
    <source>
        <dbReference type="Pfam" id="PF23659"/>
    </source>
</evidence>
<dbReference type="InterPro" id="IPR018611">
    <property type="entry name" value="Ufl1"/>
</dbReference>
<dbReference type="GO" id="GO:1990592">
    <property type="term" value="P:protein K69-linked ufmylation"/>
    <property type="evidence" value="ECO:0007669"/>
    <property type="project" value="TreeGrafter"/>
</dbReference>
<dbReference type="GO" id="GO:0005789">
    <property type="term" value="C:endoplasmic reticulum membrane"/>
    <property type="evidence" value="ECO:0007669"/>
    <property type="project" value="TreeGrafter"/>
</dbReference>
<evidence type="ECO:0000256" key="2">
    <source>
        <dbReference type="ARBA" id="ARBA00004325"/>
    </source>
</evidence>
<feature type="region of interest" description="Disordered" evidence="14">
    <location>
        <begin position="629"/>
        <end position="702"/>
    </location>
</feature>
<dbReference type="FunFam" id="1.20.5.2210:FF:000003">
    <property type="entry name" value="ATP synthase subunit B"/>
    <property type="match status" value="1"/>
</dbReference>
<dbReference type="Gene3D" id="1.20.5.2210">
    <property type="match status" value="1"/>
</dbReference>
<keyword evidence="12" id="KW-0472">Membrane</keyword>
<proteinExistence type="inferred from homology"/>
<feature type="region of interest" description="Disordered" evidence="14">
    <location>
        <begin position="35"/>
        <end position="55"/>
    </location>
</feature>
<feature type="compositionally biased region" description="Basic and acidic residues" evidence="14">
    <location>
        <begin position="629"/>
        <end position="645"/>
    </location>
</feature>
<feature type="domain" description="E3 UFM1-protein ligase 1-like" evidence="16">
    <location>
        <begin position="765"/>
        <end position="883"/>
    </location>
</feature>
<gene>
    <name evidence="19" type="primary">CSON010962</name>
</gene>
<feature type="domain" description="E3 UFM1-protein ligase-like C-terminal" evidence="17">
    <location>
        <begin position="888"/>
        <end position="978"/>
    </location>
</feature>
<dbReference type="VEuPathDB" id="VectorBase:CSON010962"/>
<organism evidence="19">
    <name type="scientific">Culicoides sonorensis</name>
    <name type="common">Biting midge</name>
    <dbReference type="NCBI Taxonomy" id="179676"/>
    <lineage>
        <taxon>Eukaryota</taxon>
        <taxon>Metazoa</taxon>
        <taxon>Ecdysozoa</taxon>
        <taxon>Arthropoda</taxon>
        <taxon>Hexapoda</taxon>
        <taxon>Insecta</taxon>
        <taxon>Pterygota</taxon>
        <taxon>Neoptera</taxon>
        <taxon>Endopterygota</taxon>
        <taxon>Diptera</taxon>
        <taxon>Nematocera</taxon>
        <taxon>Chironomoidea</taxon>
        <taxon>Ceratopogonidae</taxon>
        <taxon>Ceratopogoninae</taxon>
        <taxon>Culicoides</taxon>
        <taxon>Monoculicoides</taxon>
    </lineage>
</organism>
<dbReference type="InterPro" id="IPR056579">
    <property type="entry name" value="Ufl1_N"/>
</dbReference>
<dbReference type="Pfam" id="PF05405">
    <property type="entry name" value="Mt_ATP-synt_B"/>
    <property type="match status" value="1"/>
</dbReference>
<dbReference type="Pfam" id="PF25870">
    <property type="entry name" value="WHD_UFL1_5th"/>
    <property type="match status" value="1"/>
</dbReference>
<keyword evidence="10" id="KW-0406">Ion transport</keyword>
<dbReference type="GO" id="GO:0015078">
    <property type="term" value="F:proton transmembrane transporter activity"/>
    <property type="evidence" value="ECO:0007669"/>
    <property type="project" value="InterPro"/>
</dbReference>
<evidence type="ECO:0000256" key="14">
    <source>
        <dbReference type="SAM" id="MobiDB-lite"/>
    </source>
</evidence>
<dbReference type="PANTHER" id="PTHR31057">
    <property type="entry name" value="E3 UFM1-PROTEIN LIGASE 1"/>
    <property type="match status" value="1"/>
</dbReference>
<evidence type="ECO:0000313" key="18">
    <source>
        <dbReference type="EMBL" id="SSW98435.1"/>
    </source>
</evidence>
<evidence type="ECO:0000256" key="13">
    <source>
        <dbReference type="ARBA" id="ARBA00030452"/>
    </source>
</evidence>
<sequence>MKNLTQMPLEPDLPYGKELVVSKVPQVQRSPAASLVVARGTASGTPERPVRREHPEKVRMGFIPDSWFKAFYPKTGVTGPYMFGAGLVTYLCSKEIYIMEHEFYNGISLAIMVIFAVKKLGPAIAKFADEGIDKIEAEYSEGRNNDIKALTDAIEDEKKEQWRAEGQKLLMEAKKENIQLQLEAAYRERLAQVYSEVKRRLDYQVERQNAERRIAQRHQVAWIVNNVLKSITPDQEKATINQCIVDLGQLAAKAKLSERNCVEVVTLLIEKGLIDVIFTNDGKEYLTNDQLEKEINDELYVSGGRINLVDLSRNLNVDLQRVTTAAERVVEENASIRMILGQLIDESYIQRIATEINEKLAQMGELNVADITVSYDLPSDFLMREVLEKYLGTLIFGKQDISNPRIFFTQSYVQRCKAKIRGALSGITVPTPVSAILSQAGLKERIFFTLIREVHVQGSLTSRSVDAQYIPHIYTKMQSDWVKSFYKQNGYLELSLSGLGVSDPKTFIQSQLTGEKYKQLNSVIVDQRTIDQVSSSLEECISTSSYLDISTIVPQTFTEKDFDQLISLCLTPTMRKATLLFGSTIITLKYLDDLIKPCHEVVKEKAKEAVDSGRYQQYIMEKQLSQVKNQEKDDITDNVKMDKREERRKKAAGGAQGGGAQGRETKTKSTKKHNRNQRKQESDSEDENDIQVSNKKKKDPTFNLINTNDIKKVIVKPLEEEGLEDLAGEIAAHFFPQLSKTALNLTHELFESTQQNKTQNRRHTHAALQDKLNTLINDIRLYEKGLKLFSADFQPQLIKYLLKSLGTDICNELATYIANESNLATNGNPLTPEQRLKISQECEKEYKSSLQTLIKSLQGTSIDEFLTAAETCLQACSMILKKVDKKKDRTLILCHKHELLEQLSNATDPALVLHLTVLIIFTIATGNILHASGRHVSAIMSFLQTHISSEQSKVLMEYHDLVLKMLSSENSEEAKIELERLESGIKEIAQTFKKPGVVQAE</sequence>
<evidence type="ECO:0000256" key="8">
    <source>
        <dbReference type="ARBA" id="ARBA00022781"/>
    </source>
</evidence>
<evidence type="ECO:0000256" key="10">
    <source>
        <dbReference type="ARBA" id="ARBA00023065"/>
    </source>
</evidence>
<dbReference type="Pfam" id="PF23659">
    <property type="entry name" value="UFL1"/>
    <property type="match status" value="1"/>
</dbReference>
<keyword evidence="9" id="KW-0833">Ubl conjugation pathway</keyword>
<dbReference type="Pfam" id="PF09743">
    <property type="entry name" value="E3_UFM1_ligase"/>
    <property type="match status" value="1"/>
</dbReference>
<keyword evidence="6" id="KW-0138">CF(0)</keyword>
<evidence type="ECO:0000256" key="5">
    <source>
        <dbReference type="ARBA" id="ARBA00022448"/>
    </source>
</evidence>
<feature type="compositionally biased region" description="Basic residues" evidence="14">
    <location>
        <begin position="668"/>
        <end position="677"/>
    </location>
</feature>
<dbReference type="AlphaFoldDB" id="A0A336LPR7"/>
<evidence type="ECO:0000259" key="17">
    <source>
        <dbReference type="Pfam" id="PF25041"/>
    </source>
</evidence>
<keyword evidence="11" id="KW-0496">Mitochondrion</keyword>
<comment type="subcellular location">
    <subcellularLocation>
        <location evidence="2">Mitochondrion membrane</location>
    </subcellularLocation>
</comment>
<dbReference type="GO" id="GO:0034976">
    <property type="term" value="P:response to endoplasmic reticulum stress"/>
    <property type="evidence" value="ECO:0007669"/>
    <property type="project" value="TreeGrafter"/>
</dbReference>
<evidence type="ECO:0000256" key="11">
    <source>
        <dbReference type="ARBA" id="ARBA00023128"/>
    </source>
</evidence>
<keyword evidence="5" id="KW-0813">Transport</keyword>
<evidence type="ECO:0000256" key="9">
    <source>
        <dbReference type="ARBA" id="ARBA00022786"/>
    </source>
</evidence>
<dbReference type="EMBL" id="UFQS01000045">
    <property type="protein sequence ID" value="SSW98435.1"/>
    <property type="molecule type" value="Genomic_DNA"/>
</dbReference>
<evidence type="ECO:0000256" key="1">
    <source>
        <dbReference type="ARBA" id="ARBA00003950"/>
    </source>
</evidence>
<comment type="function">
    <text evidence="1">E3 UFM1-protein ligase that mediates ufmylation of target proteins.</text>
</comment>
<evidence type="ECO:0000259" key="15">
    <source>
        <dbReference type="Pfam" id="PF09743"/>
    </source>
</evidence>
<keyword evidence="8" id="KW-0375">Hydrogen ion transport</keyword>